<evidence type="ECO:0000256" key="4">
    <source>
        <dbReference type="SAM" id="Coils"/>
    </source>
</evidence>
<dbReference type="Pfam" id="PF09084">
    <property type="entry name" value="NMT1"/>
    <property type="match status" value="1"/>
</dbReference>
<comment type="caution">
    <text evidence="6">The sequence shown here is derived from an EMBL/GenBank/DDBJ whole genome shotgun (WGS) entry which is preliminary data.</text>
</comment>
<dbReference type="InterPro" id="IPR027417">
    <property type="entry name" value="P-loop_NTPase"/>
</dbReference>
<protein>
    <submittedName>
        <fullName evidence="6">ABC-type nitrate/sulfonate/bicarbonate transport system, ATPase component</fullName>
    </submittedName>
</protein>
<dbReference type="InterPro" id="IPR017871">
    <property type="entry name" value="ABC_transporter-like_CS"/>
</dbReference>
<dbReference type="Pfam" id="PF00005">
    <property type="entry name" value="ABC_tran"/>
    <property type="match status" value="1"/>
</dbReference>
<dbReference type="InterPro" id="IPR015168">
    <property type="entry name" value="SsuA/THI5"/>
</dbReference>
<feature type="coiled-coil region" evidence="4">
    <location>
        <begin position="534"/>
        <end position="564"/>
    </location>
</feature>
<dbReference type="SUPFAM" id="SSF53850">
    <property type="entry name" value="Periplasmic binding protein-like II"/>
    <property type="match status" value="1"/>
</dbReference>
<evidence type="ECO:0000313" key="7">
    <source>
        <dbReference type="Proteomes" id="UP000034849"/>
    </source>
</evidence>
<dbReference type="Gene3D" id="3.40.190.10">
    <property type="entry name" value="Periplasmic binding protein-like II"/>
    <property type="match status" value="2"/>
</dbReference>
<dbReference type="PROSITE" id="PS50893">
    <property type="entry name" value="ABC_TRANSPORTER_2"/>
    <property type="match status" value="1"/>
</dbReference>
<dbReference type="GO" id="GO:0005524">
    <property type="term" value="F:ATP binding"/>
    <property type="evidence" value="ECO:0007669"/>
    <property type="project" value="UniProtKB-KW"/>
</dbReference>
<dbReference type="SMART" id="SM00382">
    <property type="entry name" value="AAA"/>
    <property type="match status" value="1"/>
</dbReference>
<evidence type="ECO:0000256" key="2">
    <source>
        <dbReference type="ARBA" id="ARBA00022741"/>
    </source>
</evidence>
<feature type="domain" description="ABC transporter" evidence="5">
    <location>
        <begin position="21"/>
        <end position="251"/>
    </location>
</feature>
<dbReference type="InterPro" id="IPR003593">
    <property type="entry name" value="AAA+_ATPase"/>
</dbReference>
<accession>A0A0G0GQ05</accession>
<reference evidence="6 7" key="1">
    <citation type="journal article" date="2015" name="Nature">
        <title>rRNA introns, odd ribosomes, and small enigmatic genomes across a large radiation of phyla.</title>
        <authorList>
            <person name="Brown C.T."/>
            <person name="Hug L.A."/>
            <person name="Thomas B.C."/>
            <person name="Sharon I."/>
            <person name="Castelle C.J."/>
            <person name="Singh A."/>
            <person name="Wilkins M.J."/>
            <person name="Williams K.H."/>
            <person name="Banfield J.F."/>
        </authorList>
    </citation>
    <scope>NUCLEOTIDE SEQUENCE [LARGE SCALE GENOMIC DNA]</scope>
</reference>
<dbReference type="GO" id="GO:0016887">
    <property type="term" value="F:ATP hydrolysis activity"/>
    <property type="evidence" value="ECO:0007669"/>
    <property type="project" value="InterPro"/>
</dbReference>
<dbReference type="InterPro" id="IPR050166">
    <property type="entry name" value="ABC_transporter_ATP-bind"/>
</dbReference>
<name>A0A0G0GQ05_9BACT</name>
<dbReference type="Proteomes" id="UP000034849">
    <property type="component" value="Unassembled WGS sequence"/>
</dbReference>
<keyword evidence="4" id="KW-0175">Coiled coil</keyword>
<evidence type="ECO:0000313" key="6">
    <source>
        <dbReference type="EMBL" id="KKQ28255.1"/>
    </source>
</evidence>
<organism evidence="6 7">
    <name type="scientific">Candidatus Magasanikbacteria bacterium GW2011_GWC2_37_14</name>
    <dbReference type="NCBI Taxonomy" id="1619046"/>
    <lineage>
        <taxon>Bacteria</taxon>
        <taxon>Candidatus Magasanikiibacteriota</taxon>
    </lineage>
</organism>
<keyword evidence="3" id="KW-0067">ATP-binding</keyword>
<sequence>MARAKNNKIAGSVDCENKVLLEVKHLNKSYQKVEIIKDVSFDVHENEIIALLGPSGCGKSTILNILSGFLLPTSGCIKIRNQVLKGKNKYSVTVFQRSSCYNWLNLKDNIKFPLEHGNWKIKDKKEIEKKTSEALKRVGLADYGEYFPSQVSGGMQQRVSLARTMVSEAPLILMDEPFVGLDEQTKELMHMLVLDIWEEHKKTIVLITHDIQEALFIADKIYVLSARPAEVKAMVKVDLPRPRRPEIKFTEEFIRLEKFLNFATEREVIKASQIRIADLNPKSIKIGVFTWIGVAPFYIAKELNLFKKKGLDITLVQIEKNDDRSKALNNGDVDLLDTTFDRFLLDRQKNDQLKIISLLNRSNGGDALVVRNDIKNIKNLVGKRIGVEKNWVNQTFLEYLLNKNNIDLKDVELVNLDESDGGMLMLQNKIDGAVMWEPWLSRVIKLSPAHILASTEKESVIVDVLVGSKEFLEDKESEIKKITEVLFEVKEIINNNVKQSADIISTYLGITKQEATEQLKKVLFFDKKDNFSYLENKKNSISVLEKIKKELEEVIKTNEEHNYKIITDEYFDKRFIL</sequence>
<gene>
    <name evidence="6" type="ORF">US42_C0001G0106</name>
</gene>
<dbReference type="InterPro" id="IPR003439">
    <property type="entry name" value="ABC_transporter-like_ATP-bd"/>
</dbReference>
<dbReference type="PROSITE" id="PS00211">
    <property type="entry name" value="ABC_TRANSPORTER_1"/>
    <property type="match status" value="1"/>
</dbReference>
<keyword evidence="2" id="KW-0547">Nucleotide-binding</keyword>
<evidence type="ECO:0000259" key="5">
    <source>
        <dbReference type="PROSITE" id="PS50893"/>
    </source>
</evidence>
<proteinExistence type="predicted"/>
<keyword evidence="1" id="KW-0813">Transport</keyword>
<dbReference type="STRING" id="1619046.US42_C0001G0106"/>
<dbReference type="PANTHER" id="PTHR42788:SF2">
    <property type="entry name" value="ABC TRANSPORTER ATP-BINDING PROTEIN"/>
    <property type="match status" value="1"/>
</dbReference>
<evidence type="ECO:0000256" key="1">
    <source>
        <dbReference type="ARBA" id="ARBA00022448"/>
    </source>
</evidence>
<dbReference type="AlphaFoldDB" id="A0A0G0GQ05"/>
<evidence type="ECO:0000256" key="3">
    <source>
        <dbReference type="ARBA" id="ARBA00022840"/>
    </source>
</evidence>
<dbReference type="SUPFAM" id="SSF52540">
    <property type="entry name" value="P-loop containing nucleoside triphosphate hydrolases"/>
    <property type="match status" value="1"/>
</dbReference>
<dbReference type="EMBL" id="LBSX01000001">
    <property type="protein sequence ID" value="KKQ28255.1"/>
    <property type="molecule type" value="Genomic_DNA"/>
</dbReference>
<dbReference type="Gene3D" id="3.40.50.300">
    <property type="entry name" value="P-loop containing nucleotide triphosphate hydrolases"/>
    <property type="match status" value="1"/>
</dbReference>
<dbReference type="PANTHER" id="PTHR42788">
    <property type="entry name" value="TAURINE IMPORT ATP-BINDING PROTEIN-RELATED"/>
    <property type="match status" value="1"/>
</dbReference>